<evidence type="ECO:0000259" key="3">
    <source>
        <dbReference type="Pfam" id="PF03795"/>
    </source>
</evidence>
<dbReference type="InterPro" id="IPR005545">
    <property type="entry name" value="YCII"/>
</dbReference>
<keyword evidence="5" id="KW-1185">Reference proteome</keyword>
<gene>
    <name evidence="4" type="ORF">GCM10009802_15050</name>
</gene>
<dbReference type="Proteomes" id="UP001500443">
    <property type="component" value="Unassembled WGS sequence"/>
</dbReference>
<sequence length="143" mass="14984">MKYVLLFVDTPEFQDELQALSPAERARLFERVDEWFAEHAGRLRGGQKLRAPESATTVRLGGGEPVVVDGPFVEGKEVVSGYAEVEVADLDEALRMVADWPGCPVVEIRPVEVPVPGSVPQGGAGLPAGAPPGAPVGTSGPVG</sequence>
<dbReference type="EMBL" id="BAAAPF010000026">
    <property type="protein sequence ID" value="GAA2115184.1"/>
    <property type="molecule type" value="Genomic_DNA"/>
</dbReference>
<dbReference type="RefSeq" id="WP_344289019.1">
    <property type="nucleotide sequence ID" value="NZ_BAAAPF010000026.1"/>
</dbReference>
<evidence type="ECO:0000256" key="2">
    <source>
        <dbReference type="SAM" id="MobiDB-lite"/>
    </source>
</evidence>
<dbReference type="PANTHER" id="PTHR35174:SF3">
    <property type="entry name" value="BLL7171 PROTEIN"/>
    <property type="match status" value="1"/>
</dbReference>
<dbReference type="SUPFAM" id="SSF54909">
    <property type="entry name" value="Dimeric alpha+beta barrel"/>
    <property type="match status" value="1"/>
</dbReference>
<comment type="caution">
    <text evidence="4">The sequence shown here is derived from an EMBL/GenBank/DDBJ whole genome shotgun (WGS) entry which is preliminary data.</text>
</comment>
<evidence type="ECO:0000313" key="4">
    <source>
        <dbReference type="EMBL" id="GAA2115184.1"/>
    </source>
</evidence>
<dbReference type="Pfam" id="PF03795">
    <property type="entry name" value="YCII"/>
    <property type="match status" value="1"/>
</dbReference>
<name>A0ABN2XRG7_9ACTN</name>
<comment type="similarity">
    <text evidence="1">Belongs to the YciI family.</text>
</comment>
<organism evidence="4 5">
    <name type="scientific">Streptomyces synnematoformans</name>
    <dbReference type="NCBI Taxonomy" id="415721"/>
    <lineage>
        <taxon>Bacteria</taxon>
        <taxon>Bacillati</taxon>
        <taxon>Actinomycetota</taxon>
        <taxon>Actinomycetes</taxon>
        <taxon>Kitasatosporales</taxon>
        <taxon>Streptomycetaceae</taxon>
        <taxon>Streptomyces</taxon>
    </lineage>
</organism>
<feature type="region of interest" description="Disordered" evidence="2">
    <location>
        <begin position="120"/>
        <end position="143"/>
    </location>
</feature>
<dbReference type="InterPro" id="IPR011008">
    <property type="entry name" value="Dimeric_a/b-barrel"/>
</dbReference>
<dbReference type="Gene3D" id="3.30.70.1060">
    <property type="entry name" value="Dimeric alpha+beta barrel"/>
    <property type="match status" value="1"/>
</dbReference>
<proteinExistence type="inferred from homology"/>
<feature type="domain" description="YCII-related" evidence="3">
    <location>
        <begin position="1"/>
        <end position="103"/>
    </location>
</feature>
<reference evidence="4 5" key="1">
    <citation type="journal article" date="2019" name="Int. J. Syst. Evol. Microbiol.">
        <title>The Global Catalogue of Microorganisms (GCM) 10K type strain sequencing project: providing services to taxonomists for standard genome sequencing and annotation.</title>
        <authorList>
            <consortium name="The Broad Institute Genomics Platform"/>
            <consortium name="The Broad Institute Genome Sequencing Center for Infectious Disease"/>
            <person name="Wu L."/>
            <person name="Ma J."/>
        </authorList>
    </citation>
    <scope>NUCLEOTIDE SEQUENCE [LARGE SCALE GENOMIC DNA]</scope>
    <source>
        <strain evidence="4 5">JCM 15481</strain>
    </source>
</reference>
<evidence type="ECO:0000313" key="5">
    <source>
        <dbReference type="Proteomes" id="UP001500443"/>
    </source>
</evidence>
<dbReference type="PANTHER" id="PTHR35174">
    <property type="entry name" value="BLL7171 PROTEIN-RELATED"/>
    <property type="match status" value="1"/>
</dbReference>
<accession>A0ABN2XRG7</accession>
<protein>
    <recommendedName>
        <fullName evidence="3">YCII-related domain-containing protein</fullName>
    </recommendedName>
</protein>
<evidence type="ECO:0000256" key="1">
    <source>
        <dbReference type="ARBA" id="ARBA00007689"/>
    </source>
</evidence>